<reference evidence="2 3" key="1">
    <citation type="submission" date="2016-10" db="EMBL/GenBank/DDBJ databases">
        <title>Silvanigrella aquatica sp. nov., isolated from a freshwater lake located in the Black Forest, Germany, description of Silvanigrellaceae fam. nov., Silvanigrellales ord. nov., reclassification of the order Bdellovibrionales in the class Oligoflexia, reclassification of the families Bacteriovoracaceae and Halobacteriovoraceae in the new order Bacteriovoracales ord. nov., and reclassification of the family Pseudobacteriovoracaceae in the order Oligoflexiales.</title>
        <authorList>
            <person name="Hahn M.W."/>
            <person name="Schmidt J."/>
            <person name="Koll U."/>
            <person name="Rohde M."/>
            <person name="Verbag S."/>
            <person name="Pitt A."/>
            <person name="Nakai R."/>
            <person name="Naganuma T."/>
            <person name="Lang E."/>
        </authorList>
    </citation>
    <scope>NUCLEOTIDE SEQUENCE [LARGE SCALE GENOMIC DNA]</scope>
    <source>
        <strain evidence="2 3">MWH-Nonnen-W8red</strain>
    </source>
</reference>
<accession>A0A1L4D184</accession>
<gene>
    <name evidence="2" type="ORF">AXG55_08665</name>
</gene>
<dbReference type="Proteomes" id="UP000184731">
    <property type="component" value="Chromosome"/>
</dbReference>
<keyword evidence="1" id="KW-0732">Signal</keyword>
<proteinExistence type="predicted"/>
<organism evidence="2 3">
    <name type="scientific">Silvanigrella aquatica</name>
    <dbReference type="NCBI Taxonomy" id="1915309"/>
    <lineage>
        <taxon>Bacteria</taxon>
        <taxon>Pseudomonadati</taxon>
        <taxon>Bdellovibrionota</taxon>
        <taxon>Oligoflexia</taxon>
        <taxon>Silvanigrellales</taxon>
        <taxon>Silvanigrellaceae</taxon>
        <taxon>Silvanigrella</taxon>
    </lineage>
</organism>
<evidence type="ECO:0000313" key="2">
    <source>
        <dbReference type="EMBL" id="APJ03975.1"/>
    </source>
</evidence>
<feature type="chain" id="PRO_5013109160" description="Autotransporter domain-containing protein" evidence="1">
    <location>
        <begin position="25"/>
        <end position="332"/>
    </location>
</feature>
<dbReference type="KEGG" id="saqi:AXG55_08665"/>
<feature type="signal peptide" evidence="1">
    <location>
        <begin position="1"/>
        <end position="24"/>
    </location>
</feature>
<name>A0A1L4D184_9BACT</name>
<dbReference type="RefSeq" id="WP_148697719.1">
    <property type="nucleotide sequence ID" value="NZ_CP017834.1"/>
</dbReference>
<keyword evidence="3" id="KW-1185">Reference proteome</keyword>
<dbReference type="OrthoDB" id="5291805at2"/>
<sequence length="332" mass="36582">MKINNIIKTAALISFGISANYSYACSSCGSSATSPLVLNPNENFKMYFGLSQNSNYMNYGIPGGSKTTRHVNKMITSRRSFILAAGYRTTENSFVTLTGTFLQNQGPADLSTPAEGTKVKYLYGDPILAGRYNLLNMGMDNIYRPQIQLLGSYKPSVAKNMVDKDGGAVDTVGNGFHQVTSGVDFWWGMPAIQFGVAQMITYSFDRTPNNNFAPDEVQYKRTRDLQYTTILTVGHAFKDLRFSLQAGVILDHISKEKIYLKNVNTDETSEKILGPAQSNSVFANAKFNVTDQDTLRFSYTLGGAYDGNLGAFTNSKQTTSDTAAVSYERTFF</sequence>
<evidence type="ECO:0000256" key="1">
    <source>
        <dbReference type="SAM" id="SignalP"/>
    </source>
</evidence>
<dbReference type="AlphaFoldDB" id="A0A1L4D184"/>
<evidence type="ECO:0008006" key="4">
    <source>
        <dbReference type="Google" id="ProtNLM"/>
    </source>
</evidence>
<dbReference type="STRING" id="1915309.AXG55_08665"/>
<protein>
    <recommendedName>
        <fullName evidence="4">Autotransporter domain-containing protein</fullName>
    </recommendedName>
</protein>
<evidence type="ECO:0000313" key="3">
    <source>
        <dbReference type="Proteomes" id="UP000184731"/>
    </source>
</evidence>
<dbReference type="EMBL" id="CP017834">
    <property type="protein sequence ID" value="APJ03975.1"/>
    <property type="molecule type" value="Genomic_DNA"/>
</dbReference>